<dbReference type="EMBL" id="MSFU01000017">
    <property type="protein sequence ID" value="PWY70152.1"/>
    <property type="molecule type" value="Genomic_DNA"/>
</dbReference>
<accession>A0A317VB34</accession>
<evidence type="ECO:0000313" key="1">
    <source>
        <dbReference type="EMBL" id="PWY70152.1"/>
    </source>
</evidence>
<protein>
    <submittedName>
        <fullName evidence="1">Uncharacterized protein</fullName>
    </submittedName>
</protein>
<dbReference type="AlphaFoldDB" id="A0A317VB34"/>
<dbReference type="VEuPathDB" id="FungiDB:BO83DRAFT_66186"/>
<keyword evidence="2" id="KW-1185">Reference proteome</keyword>
<gene>
    <name evidence="1" type="ORF">BO83DRAFT_66186</name>
</gene>
<sequence length="140" mass="16071">MTSFILHVCLFRPTLKPLVRHLKSDTPLMPLVLHLLFVLSYSPPGDYNTLLCGFLFILSHCSFPECKLDSFTTFLLSFTRNMGQRHFELPLQKKAQGSHLIYTALHYSLPSNYYVYVKPVSHFFSSCCPHVKQGVFSIDP</sequence>
<comment type="caution">
    <text evidence="1">The sequence shown here is derived from an EMBL/GenBank/DDBJ whole genome shotgun (WGS) entry which is preliminary data.</text>
</comment>
<proteinExistence type="predicted"/>
<dbReference type="RefSeq" id="XP_025386846.1">
    <property type="nucleotide sequence ID" value="XM_025537519.1"/>
</dbReference>
<name>A0A317VB34_ASPEC</name>
<reference evidence="1" key="1">
    <citation type="submission" date="2016-12" db="EMBL/GenBank/DDBJ databases">
        <title>The genomes of Aspergillus section Nigri reveals drivers in fungal speciation.</title>
        <authorList>
            <consortium name="DOE Joint Genome Institute"/>
            <person name="Vesth T.C."/>
            <person name="Nybo J."/>
            <person name="Theobald S."/>
            <person name="Brandl J."/>
            <person name="Frisvad J.C."/>
            <person name="Nielsen K.F."/>
            <person name="Lyhne E.K."/>
            <person name="Kogle M.E."/>
            <person name="Kuo A."/>
            <person name="Riley R."/>
            <person name="Clum A."/>
            <person name="Nolan M."/>
            <person name="Lipzen A."/>
            <person name="Salamov A."/>
            <person name="Henrissat B."/>
            <person name="Wiebenga A."/>
            <person name="De vries R.P."/>
            <person name="Grigoriev I.V."/>
            <person name="Mortensen U.H."/>
            <person name="Andersen M.R."/>
            <person name="Baker S.E."/>
        </authorList>
    </citation>
    <scope>NUCLEOTIDE SEQUENCE</scope>
    <source>
        <strain evidence="1">CBS 122712</strain>
    </source>
</reference>
<dbReference type="GeneID" id="37059481"/>
<evidence type="ECO:0000313" key="2">
    <source>
        <dbReference type="Proteomes" id="UP000246171"/>
    </source>
</evidence>
<dbReference type="Proteomes" id="UP000246171">
    <property type="component" value="Unassembled WGS sequence"/>
</dbReference>
<organism evidence="1 2">
    <name type="scientific">Aspergillus eucalypticola (strain CBS 122712 / IBT 29274)</name>
    <dbReference type="NCBI Taxonomy" id="1448314"/>
    <lineage>
        <taxon>Eukaryota</taxon>
        <taxon>Fungi</taxon>
        <taxon>Dikarya</taxon>
        <taxon>Ascomycota</taxon>
        <taxon>Pezizomycotina</taxon>
        <taxon>Eurotiomycetes</taxon>
        <taxon>Eurotiomycetidae</taxon>
        <taxon>Eurotiales</taxon>
        <taxon>Aspergillaceae</taxon>
        <taxon>Aspergillus</taxon>
        <taxon>Aspergillus subgen. Circumdati</taxon>
    </lineage>
</organism>